<feature type="compositionally biased region" description="Low complexity" evidence="7">
    <location>
        <begin position="50"/>
        <end position="59"/>
    </location>
</feature>
<dbReference type="EMBL" id="HBFM01034637">
    <property type="protein sequence ID" value="CAD8793756.1"/>
    <property type="molecule type" value="Transcribed_RNA"/>
</dbReference>
<dbReference type="AlphaFoldDB" id="A0A7S0YY05"/>
<evidence type="ECO:0000256" key="6">
    <source>
        <dbReference type="RuleBase" id="RU362100"/>
    </source>
</evidence>
<feature type="region of interest" description="Disordered" evidence="7">
    <location>
        <begin position="26"/>
        <end position="59"/>
    </location>
</feature>
<evidence type="ECO:0000313" key="8">
    <source>
        <dbReference type="EMBL" id="CAD8793756.1"/>
    </source>
</evidence>
<dbReference type="EC" id="2.1.2.11" evidence="3 6"/>
<dbReference type="NCBIfam" id="NF001452">
    <property type="entry name" value="PRK00311.1"/>
    <property type="match status" value="1"/>
</dbReference>
<gene>
    <name evidence="8" type="ORF">PPAR00522_LOCUS22555</name>
</gene>
<dbReference type="InterPro" id="IPR040442">
    <property type="entry name" value="Pyrv_kinase-like_dom_sf"/>
</dbReference>
<dbReference type="UniPathway" id="UPA00028">
    <property type="reaction ID" value="UER00003"/>
</dbReference>
<comment type="catalytic activity">
    <reaction evidence="5 6">
        <text>(6R)-5,10-methylene-5,6,7,8-tetrahydrofolate + 3-methyl-2-oxobutanoate + H2O = 2-dehydropantoate + (6S)-5,6,7,8-tetrahydrofolate</text>
        <dbReference type="Rhea" id="RHEA:11824"/>
        <dbReference type="ChEBI" id="CHEBI:11561"/>
        <dbReference type="ChEBI" id="CHEBI:11851"/>
        <dbReference type="ChEBI" id="CHEBI:15377"/>
        <dbReference type="ChEBI" id="CHEBI:15636"/>
        <dbReference type="ChEBI" id="CHEBI:57453"/>
        <dbReference type="EC" id="2.1.2.11"/>
    </reaction>
</comment>
<dbReference type="PANTHER" id="PTHR20881:SF0">
    <property type="entry name" value="3-METHYL-2-OXOBUTANOATE HYDROXYMETHYLTRANSFERASE"/>
    <property type="match status" value="1"/>
</dbReference>
<evidence type="ECO:0000256" key="7">
    <source>
        <dbReference type="SAM" id="MobiDB-lite"/>
    </source>
</evidence>
<dbReference type="Pfam" id="PF02548">
    <property type="entry name" value="Pantoate_transf"/>
    <property type="match status" value="1"/>
</dbReference>
<comment type="function">
    <text evidence="6">Catalyzes the reversible reaction in which hydroxymethyl group from 5,10-methylenetetrahydrofolate is transferred onto alpha-ketoisovalerate to form ketopantoate.</text>
</comment>
<evidence type="ECO:0000256" key="1">
    <source>
        <dbReference type="ARBA" id="ARBA00005033"/>
    </source>
</evidence>
<evidence type="ECO:0000256" key="4">
    <source>
        <dbReference type="ARBA" id="ARBA00022679"/>
    </source>
</evidence>
<dbReference type="GO" id="GO:0000287">
    <property type="term" value="F:magnesium ion binding"/>
    <property type="evidence" value="ECO:0007669"/>
    <property type="project" value="TreeGrafter"/>
</dbReference>
<dbReference type="SUPFAM" id="SSF51621">
    <property type="entry name" value="Phosphoenolpyruvate/pyruvate domain"/>
    <property type="match status" value="1"/>
</dbReference>
<dbReference type="HAMAP" id="MF_00156">
    <property type="entry name" value="PanB"/>
    <property type="match status" value="1"/>
</dbReference>
<sequence>MTLLHPTSSGLCRSFLRRTTLSSSPFTPVPISFSPPPSTSPNNRNPHGTSSLSSSASSPFSRPFPRPILSILPVPAAISSRSWRLFSSNKPEHAVYTGPSAPVPSRVTLRTIRKKYEQGEPLTMVTAYDYPSAVHVDSAGMDMILVGDSAAMVVHGHDTTLPITLEEMLVHCRAVCRGSRRCLVVGDLPFGSFESSPAEAVRTAVRFMKEGGVDAVKIECGPPSRVVLAKTLVEAGIAVMGHIGLTPQAVSVIGGFRPQAQVAQEAEKLVEQALELEKAGCFGIVLECVPGPVAAAVTRAIRVPTIGIGAGPACSGQVLVYHDLLGMLSHPHHAKVAPKFCRRFAEVGREIERGLTDFREAVVKGEFPAGQFSPYRMAEAETAALEVQLRAKGLGEAADVLLAQAAAEDREKGRVPVKK</sequence>
<comment type="similarity">
    <text evidence="2 6">Belongs to the PanB family.</text>
</comment>
<evidence type="ECO:0000256" key="2">
    <source>
        <dbReference type="ARBA" id="ARBA00008676"/>
    </source>
</evidence>
<organism evidence="8">
    <name type="scientific">Polytomella parva</name>
    <dbReference type="NCBI Taxonomy" id="51329"/>
    <lineage>
        <taxon>Eukaryota</taxon>
        <taxon>Viridiplantae</taxon>
        <taxon>Chlorophyta</taxon>
        <taxon>core chlorophytes</taxon>
        <taxon>Chlorophyceae</taxon>
        <taxon>CS clade</taxon>
        <taxon>Chlamydomonadales</taxon>
        <taxon>Chlamydomonadaceae</taxon>
        <taxon>Polytomella</taxon>
    </lineage>
</organism>
<reference evidence="8" key="1">
    <citation type="submission" date="2021-01" db="EMBL/GenBank/DDBJ databases">
        <authorList>
            <person name="Corre E."/>
            <person name="Pelletier E."/>
            <person name="Niang G."/>
            <person name="Scheremetjew M."/>
            <person name="Finn R."/>
            <person name="Kale V."/>
            <person name="Holt S."/>
            <person name="Cochrane G."/>
            <person name="Meng A."/>
            <person name="Brown T."/>
            <person name="Cohen L."/>
        </authorList>
    </citation>
    <scope>NUCLEOTIDE SEQUENCE</scope>
    <source>
        <strain evidence="8">SAG 63-3</strain>
    </source>
</reference>
<dbReference type="InterPro" id="IPR015813">
    <property type="entry name" value="Pyrv/PenolPyrv_kinase-like_dom"/>
</dbReference>
<dbReference type="GO" id="GO:0003864">
    <property type="term" value="F:3-methyl-2-oxobutanoate hydroxymethyltransferase activity"/>
    <property type="evidence" value="ECO:0007669"/>
    <property type="project" value="UniProtKB-EC"/>
</dbReference>
<keyword evidence="6" id="KW-0566">Pantothenate biosynthesis</keyword>
<dbReference type="InterPro" id="IPR003700">
    <property type="entry name" value="Pantoate_hydroxy_MeTrfase"/>
</dbReference>
<protein>
    <recommendedName>
        <fullName evidence="3 6">3-methyl-2-oxobutanoate hydroxymethyltransferase</fullName>
        <ecNumber evidence="3 6">2.1.2.11</ecNumber>
    </recommendedName>
</protein>
<comment type="pathway">
    <text evidence="1 6">Cofactor biosynthesis; (R)-pantothenate biosynthesis; (R)-pantoate from 3-methyl-2-oxobutanoate: step 1/2.</text>
</comment>
<evidence type="ECO:0000256" key="3">
    <source>
        <dbReference type="ARBA" id="ARBA00012618"/>
    </source>
</evidence>
<dbReference type="NCBIfam" id="TIGR00222">
    <property type="entry name" value="panB"/>
    <property type="match status" value="1"/>
</dbReference>
<accession>A0A7S0YY05</accession>
<proteinExistence type="inferred from homology"/>
<dbReference type="GO" id="GO:0015940">
    <property type="term" value="P:pantothenate biosynthetic process"/>
    <property type="evidence" value="ECO:0007669"/>
    <property type="project" value="UniProtKB-UniPathway"/>
</dbReference>
<dbReference type="PANTHER" id="PTHR20881">
    <property type="entry name" value="3-METHYL-2-OXOBUTANOATE HYDROXYMETHYLTRANSFERASE"/>
    <property type="match status" value="1"/>
</dbReference>
<dbReference type="FunFam" id="3.20.20.60:FF:000003">
    <property type="entry name" value="3-methyl-2-oxobutanoate hydroxymethyltransferase"/>
    <property type="match status" value="1"/>
</dbReference>
<dbReference type="Gene3D" id="3.20.20.60">
    <property type="entry name" value="Phosphoenolpyruvate-binding domains"/>
    <property type="match status" value="1"/>
</dbReference>
<name>A0A7S0YY05_9CHLO</name>
<dbReference type="CDD" id="cd06557">
    <property type="entry name" value="KPHMT-like"/>
    <property type="match status" value="1"/>
</dbReference>
<keyword evidence="4 6" id="KW-0808">Transferase</keyword>
<dbReference type="GO" id="GO:0005739">
    <property type="term" value="C:mitochondrion"/>
    <property type="evidence" value="ECO:0007669"/>
    <property type="project" value="TreeGrafter"/>
</dbReference>
<evidence type="ECO:0000256" key="5">
    <source>
        <dbReference type="ARBA" id="ARBA00049172"/>
    </source>
</evidence>